<dbReference type="GO" id="GO:0004497">
    <property type="term" value="F:monooxygenase activity"/>
    <property type="evidence" value="ECO:0007669"/>
    <property type="project" value="UniProtKB-KW"/>
</dbReference>
<keyword evidence="10" id="KW-1185">Reference proteome</keyword>
<dbReference type="OrthoDB" id="1055148at2759"/>
<dbReference type="PANTHER" id="PTHR24286">
    <property type="entry name" value="CYTOCHROME P450 26"/>
    <property type="match status" value="1"/>
</dbReference>
<dbReference type="GO" id="GO:0005506">
    <property type="term" value="F:iron ion binding"/>
    <property type="evidence" value="ECO:0007669"/>
    <property type="project" value="InterPro"/>
</dbReference>
<dbReference type="Gene3D" id="1.10.630.10">
    <property type="entry name" value="Cytochrome P450"/>
    <property type="match status" value="1"/>
</dbReference>
<dbReference type="AlphaFoldDB" id="A0A3N2PZH8"/>
<name>A0A3N2PZH8_SODAK</name>
<sequence>MAAAGHVQALLSPSTWPTSVYALLFTLLVYGISELARRAPFPSKAPRLVDSIPILGALRFFTARGQFLSQSRDISPSGQYSFYAGKKQIIGLSGPDGRRTFFESRELNFPAGYAVLFSAQPAVKAGDPFYGDGASAKLLRFMNKLLRREFLGQRVPMYASDAREAMESIVKRGSSSGATAAASVVMDPFEDMYRLVYRLTMRTVGCDEIATDLDQLRTTLSLFEAIDSGATASRIIFPWLPTLGQARQLWSGYRMYRILEGIVADRRRTGRRGNDGLQELLDQDTDMFGIVESIIASLFAGLVNSGINAAWMLCFLAHDRKLSLGGGGGGGGGGGSGWYDRVRREVDAVVARHRVSDDETPADALARLTLADWEAEFPSIDLALRETIRFTITGCGFRQNLSNEDVPIGDSGEVIPRGAFAVYHFDDVLMNSKYYPEPERWDPGRYLPGRADDKNAGTHGYIGWGSGRHPCLGMKFAKMEMAITTAMFVACFDFELCDENVRHMTSLAGLIDRNKHSASKPDKKMYLKATPRM</sequence>
<dbReference type="SUPFAM" id="SSF48264">
    <property type="entry name" value="Cytochrome P450"/>
    <property type="match status" value="1"/>
</dbReference>
<dbReference type="PANTHER" id="PTHR24286:SF24">
    <property type="entry name" value="LANOSTEROL 14-ALPHA DEMETHYLASE"/>
    <property type="match status" value="1"/>
</dbReference>
<evidence type="ECO:0000256" key="5">
    <source>
        <dbReference type="ARBA" id="ARBA00023002"/>
    </source>
</evidence>
<evidence type="ECO:0000256" key="6">
    <source>
        <dbReference type="ARBA" id="ARBA00023004"/>
    </source>
</evidence>
<dbReference type="CDD" id="cd00302">
    <property type="entry name" value="cytochrome_P450"/>
    <property type="match status" value="1"/>
</dbReference>
<organism evidence="9 10">
    <name type="scientific">Sodiomyces alkalinus (strain CBS 110278 / VKM F-3762 / F11)</name>
    <name type="common">Alkaliphilic filamentous fungus</name>
    <dbReference type="NCBI Taxonomy" id="1314773"/>
    <lineage>
        <taxon>Eukaryota</taxon>
        <taxon>Fungi</taxon>
        <taxon>Dikarya</taxon>
        <taxon>Ascomycota</taxon>
        <taxon>Pezizomycotina</taxon>
        <taxon>Sordariomycetes</taxon>
        <taxon>Hypocreomycetidae</taxon>
        <taxon>Glomerellales</taxon>
        <taxon>Plectosphaerellaceae</taxon>
        <taxon>Sodiomyces</taxon>
    </lineage>
</organism>
<comment type="cofactor">
    <cofactor evidence="1 8">
        <name>heme</name>
        <dbReference type="ChEBI" id="CHEBI:30413"/>
    </cofactor>
</comment>
<proteinExistence type="inferred from homology"/>
<dbReference type="GO" id="GO:0020037">
    <property type="term" value="F:heme binding"/>
    <property type="evidence" value="ECO:0007669"/>
    <property type="project" value="InterPro"/>
</dbReference>
<dbReference type="Pfam" id="PF00067">
    <property type="entry name" value="p450"/>
    <property type="match status" value="1"/>
</dbReference>
<comment type="similarity">
    <text evidence="2">Belongs to the cytochrome P450 family.</text>
</comment>
<feature type="binding site" description="axial binding residue" evidence="8">
    <location>
        <position position="471"/>
    </location>
    <ligand>
        <name>heme</name>
        <dbReference type="ChEBI" id="CHEBI:30413"/>
    </ligand>
    <ligandPart>
        <name>Fe</name>
        <dbReference type="ChEBI" id="CHEBI:18248"/>
    </ligandPart>
</feature>
<keyword evidence="6 8" id="KW-0408">Iron</keyword>
<keyword evidence="4 8" id="KW-0479">Metal-binding</keyword>
<evidence type="ECO:0000256" key="8">
    <source>
        <dbReference type="PIRSR" id="PIRSR602403-1"/>
    </source>
</evidence>
<dbReference type="RefSeq" id="XP_028467698.1">
    <property type="nucleotide sequence ID" value="XM_028607903.1"/>
</dbReference>
<dbReference type="GO" id="GO:0016125">
    <property type="term" value="P:sterol metabolic process"/>
    <property type="evidence" value="ECO:0007669"/>
    <property type="project" value="TreeGrafter"/>
</dbReference>
<reference evidence="9 10" key="1">
    <citation type="journal article" date="2018" name="Mol. Ecol.">
        <title>The obligate alkalophilic soda-lake fungus Sodiomyces alkalinus has shifted to a protein diet.</title>
        <authorList>
            <person name="Grum-Grzhimaylo A.A."/>
            <person name="Falkoski D.L."/>
            <person name="van den Heuvel J."/>
            <person name="Valero-Jimenez C.A."/>
            <person name="Min B."/>
            <person name="Choi I.G."/>
            <person name="Lipzen A."/>
            <person name="Daum C.G."/>
            <person name="Aanen D.K."/>
            <person name="Tsang A."/>
            <person name="Henrissat B."/>
            <person name="Bilanenko E.N."/>
            <person name="de Vries R.P."/>
            <person name="van Kan J.A.L."/>
            <person name="Grigoriev I.V."/>
            <person name="Debets A.J.M."/>
        </authorList>
    </citation>
    <scope>NUCLEOTIDE SEQUENCE [LARGE SCALE GENOMIC DNA]</scope>
    <source>
        <strain evidence="9 10">F11</strain>
    </source>
</reference>
<evidence type="ECO:0000256" key="7">
    <source>
        <dbReference type="ARBA" id="ARBA00023033"/>
    </source>
</evidence>
<accession>A0A3N2PZH8</accession>
<dbReference type="STRING" id="1314773.A0A3N2PZH8"/>
<dbReference type="InterPro" id="IPR002403">
    <property type="entry name" value="Cyt_P450_E_grp-IV"/>
</dbReference>
<evidence type="ECO:0000256" key="4">
    <source>
        <dbReference type="ARBA" id="ARBA00022723"/>
    </source>
</evidence>
<gene>
    <name evidence="9" type="ORF">SODALDRAFT_273474</name>
</gene>
<protein>
    <submittedName>
        <fullName evidence="9">Cytochrome P450 6A1</fullName>
    </submittedName>
</protein>
<keyword evidence="5" id="KW-0560">Oxidoreductase</keyword>
<dbReference type="PRINTS" id="PR00465">
    <property type="entry name" value="EP450IV"/>
</dbReference>
<dbReference type="GO" id="GO:0016705">
    <property type="term" value="F:oxidoreductase activity, acting on paired donors, with incorporation or reduction of molecular oxygen"/>
    <property type="evidence" value="ECO:0007669"/>
    <property type="project" value="InterPro"/>
</dbReference>
<dbReference type="InterPro" id="IPR001128">
    <property type="entry name" value="Cyt_P450"/>
</dbReference>
<dbReference type="InterPro" id="IPR036396">
    <property type="entry name" value="Cyt_P450_sf"/>
</dbReference>
<evidence type="ECO:0000256" key="1">
    <source>
        <dbReference type="ARBA" id="ARBA00001971"/>
    </source>
</evidence>
<evidence type="ECO:0000313" key="9">
    <source>
        <dbReference type="EMBL" id="ROT39892.1"/>
    </source>
</evidence>
<evidence type="ECO:0000256" key="2">
    <source>
        <dbReference type="ARBA" id="ARBA00010617"/>
    </source>
</evidence>
<dbReference type="Proteomes" id="UP000272025">
    <property type="component" value="Unassembled WGS sequence"/>
</dbReference>
<dbReference type="GeneID" id="39576381"/>
<dbReference type="EMBL" id="ML119053">
    <property type="protein sequence ID" value="ROT39892.1"/>
    <property type="molecule type" value="Genomic_DNA"/>
</dbReference>
<evidence type="ECO:0000313" key="10">
    <source>
        <dbReference type="Proteomes" id="UP000272025"/>
    </source>
</evidence>
<keyword evidence="3 8" id="KW-0349">Heme</keyword>
<evidence type="ECO:0000256" key="3">
    <source>
        <dbReference type="ARBA" id="ARBA00022617"/>
    </source>
</evidence>
<keyword evidence="7" id="KW-0503">Monooxygenase</keyword>